<dbReference type="EMBL" id="JBDPZC010000002">
    <property type="protein sequence ID" value="MEO3712428.1"/>
    <property type="molecule type" value="Genomic_DNA"/>
</dbReference>
<dbReference type="InterPro" id="IPR001227">
    <property type="entry name" value="Ac_transferase_dom_sf"/>
</dbReference>
<evidence type="ECO:0000256" key="3">
    <source>
        <dbReference type="ARBA" id="ARBA00023315"/>
    </source>
</evidence>
<name>A0ABV0GBJ4_9BURK</name>
<evidence type="ECO:0000259" key="5">
    <source>
        <dbReference type="SMART" id="SM00827"/>
    </source>
</evidence>
<keyword evidence="2 6" id="KW-0808">Transferase</keyword>
<dbReference type="InterPro" id="IPR004410">
    <property type="entry name" value="Malonyl_CoA-ACP_transAc_FabD"/>
</dbReference>
<evidence type="ECO:0000256" key="2">
    <source>
        <dbReference type="ARBA" id="ARBA00022679"/>
    </source>
</evidence>
<evidence type="ECO:0000313" key="7">
    <source>
        <dbReference type="Proteomes" id="UP001462640"/>
    </source>
</evidence>
<dbReference type="InterPro" id="IPR016035">
    <property type="entry name" value="Acyl_Trfase/lysoPLipase"/>
</dbReference>
<dbReference type="GO" id="GO:0004314">
    <property type="term" value="F:[acyl-carrier-protein] S-malonyltransferase activity"/>
    <property type="evidence" value="ECO:0007669"/>
    <property type="project" value="UniProtKB-EC"/>
</dbReference>
<dbReference type="InterPro" id="IPR016036">
    <property type="entry name" value="Malonyl_transacylase_ACP-bd"/>
</dbReference>
<evidence type="ECO:0000256" key="4">
    <source>
        <dbReference type="ARBA" id="ARBA00048462"/>
    </source>
</evidence>
<proteinExistence type="predicted"/>
<gene>
    <name evidence="6" type="primary">fabD</name>
    <name evidence="6" type="ORF">ABDJ40_06570</name>
</gene>
<dbReference type="Gene3D" id="3.40.366.10">
    <property type="entry name" value="Malonyl-Coenzyme A Acyl Carrier Protein, domain 2"/>
    <property type="match status" value="1"/>
</dbReference>
<comment type="catalytic activity">
    <reaction evidence="4">
        <text>holo-[ACP] + malonyl-CoA = malonyl-[ACP] + CoA</text>
        <dbReference type="Rhea" id="RHEA:41792"/>
        <dbReference type="Rhea" id="RHEA-COMP:9623"/>
        <dbReference type="Rhea" id="RHEA-COMP:9685"/>
        <dbReference type="ChEBI" id="CHEBI:57287"/>
        <dbReference type="ChEBI" id="CHEBI:57384"/>
        <dbReference type="ChEBI" id="CHEBI:64479"/>
        <dbReference type="ChEBI" id="CHEBI:78449"/>
        <dbReference type="EC" id="2.3.1.39"/>
    </reaction>
</comment>
<sequence length="384" mass="41251">MTDHAPAPAQGQALTVFMFPGQGSQEKGMGGDLFDQFPELTAQADAVLGYSIRTLCLEDPRNELNNTRFTQAALYVVNALNHLRKMQAGGRRPDYLIGHSLGEFNALLAAGCYSFETGLRLVKKRGELMAQVSGGAMAAILNASQDFIERTLFEAGLDDVSVANYNTPSQLVISGPAEQLAKAEPLLRVGKTRFYPLNTSGAFHSKYMQPAQAAFAAFLEGFTFSPPTVPVIANASASAYAPDAVAKGIAQQIASPVRWCESIQGLLASATAQGRPLNFEELGHGDVLTRLVLAIRQQTASPPASAAVAPAPAPRAVEQRPLSAVEKIAAWNRLHPVGSRMRSLRKDYPELETRSDAVVLFGHRAAVYMKGYSGYFDIDELVPA</sequence>
<evidence type="ECO:0000256" key="1">
    <source>
        <dbReference type="ARBA" id="ARBA00013258"/>
    </source>
</evidence>
<keyword evidence="7" id="KW-1185">Reference proteome</keyword>
<dbReference type="PANTHER" id="PTHR42681">
    <property type="entry name" value="MALONYL-COA-ACYL CARRIER PROTEIN TRANSACYLASE, MITOCHONDRIAL"/>
    <property type="match status" value="1"/>
</dbReference>
<feature type="domain" description="Malonyl-CoA:ACP transacylase (MAT)" evidence="5">
    <location>
        <begin position="18"/>
        <end position="316"/>
    </location>
</feature>
<dbReference type="SUPFAM" id="SSF52151">
    <property type="entry name" value="FabD/lysophospholipase-like"/>
    <property type="match status" value="1"/>
</dbReference>
<reference evidence="6 7" key="1">
    <citation type="submission" date="2024-05" db="EMBL/GenBank/DDBJ databases">
        <title>Roseateles sp. 2.12 16S ribosomal RNA gene Genome sequencing and assembly.</title>
        <authorList>
            <person name="Woo H."/>
        </authorList>
    </citation>
    <scope>NUCLEOTIDE SEQUENCE [LARGE SCALE GENOMIC DNA]</scope>
    <source>
        <strain evidence="6 7">2.12</strain>
    </source>
</reference>
<accession>A0ABV0GBJ4</accession>
<dbReference type="NCBIfam" id="TIGR00128">
    <property type="entry name" value="fabD"/>
    <property type="match status" value="1"/>
</dbReference>
<dbReference type="EC" id="2.3.1.39" evidence="1"/>
<protein>
    <recommendedName>
        <fullName evidence="1">[acyl-carrier-protein] S-malonyltransferase</fullName>
        <ecNumber evidence="1">2.3.1.39</ecNumber>
    </recommendedName>
</protein>
<comment type="caution">
    <text evidence="6">The sequence shown here is derived from an EMBL/GenBank/DDBJ whole genome shotgun (WGS) entry which is preliminary data.</text>
</comment>
<dbReference type="InterPro" id="IPR014043">
    <property type="entry name" value="Acyl_transferase_dom"/>
</dbReference>
<dbReference type="Pfam" id="PF00698">
    <property type="entry name" value="Acyl_transf_1"/>
    <property type="match status" value="1"/>
</dbReference>
<dbReference type="SMART" id="SM00827">
    <property type="entry name" value="PKS_AT"/>
    <property type="match status" value="1"/>
</dbReference>
<organism evidence="6 7">
    <name type="scientific">Roseateles flavus</name>
    <dbReference type="NCBI Taxonomy" id="3149041"/>
    <lineage>
        <taxon>Bacteria</taxon>
        <taxon>Pseudomonadati</taxon>
        <taxon>Pseudomonadota</taxon>
        <taxon>Betaproteobacteria</taxon>
        <taxon>Burkholderiales</taxon>
        <taxon>Sphaerotilaceae</taxon>
        <taxon>Roseateles</taxon>
    </lineage>
</organism>
<evidence type="ECO:0000313" key="6">
    <source>
        <dbReference type="EMBL" id="MEO3712428.1"/>
    </source>
</evidence>
<dbReference type="InterPro" id="IPR050858">
    <property type="entry name" value="Mal-CoA-ACP_Trans/PKS_FabD"/>
</dbReference>
<dbReference type="Proteomes" id="UP001462640">
    <property type="component" value="Unassembled WGS sequence"/>
</dbReference>
<dbReference type="PANTHER" id="PTHR42681:SF1">
    <property type="entry name" value="MALONYL-COA-ACYL CARRIER PROTEIN TRANSACYLASE, MITOCHONDRIAL"/>
    <property type="match status" value="1"/>
</dbReference>
<dbReference type="Gene3D" id="3.30.70.250">
    <property type="entry name" value="Malonyl-CoA ACP transacylase, ACP-binding"/>
    <property type="match status" value="1"/>
</dbReference>
<dbReference type="SUPFAM" id="SSF55048">
    <property type="entry name" value="Probable ACP-binding domain of malonyl-CoA ACP transacylase"/>
    <property type="match status" value="1"/>
</dbReference>
<keyword evidence="3 6" id="KW-0012">Acyltransferase</keyword>